<sequence>MEVAAPFGGAFVDQYYPILLRSPELVHRIYKDGSKLGRHGVDGIMTTTTTLPAIKEKILSLGYVAGYVAEISSVDSQQSFNGGAVQVQRYYVLNDVLRYVDDGPKHRDGNLDHDSDVDTHPTPVQEMMARGVQAPSTIDFARALVLDYYEILHQELCRFFCVGNSKLRHPVEGLVRTNSGSLRVIKDKILSLGYDNYVAEISSIDAQESLNGSFLVLVSGCFKGSDNWSLRYSQLLFLTPQIRGNYKGYCVLTDVFRFVGGPKYQDGNQGNGKKQDWSDTGCQILLLFPAALAEDGKMHRNGDIGEKKEEELALAADKIPDVEEVAANTRTASESGTKIEGLPKKSYASLERRKRNWRSLPIKFLMLWRASPIMVNGCPVIVEEKRSGYQGKGTMGDGFHLEQGMGTEMREQEGQQTLEAEVMVGVILLAEQIVETGEGNLGQWFINMSGAVL</sequence>
<dbReference type="InterPro" id="IPR039539">
    <property type="entry name" value="Ras_GTPase_bind_prot"/>
</dbReference>
<proteinExistence type="predicted"/>
<dbReference type="Proteomes" id="UP001141552">
    <property type="component" value="Unassembled WGS sequence"/>
</dbReference>
<evidence type="ECO:0000313" key="4">
    <source>
        <dbReference type="Proteomes" id="UP001141552"/>
    </source>
</evidence>
<comment type="caution">
    <text evidence="3">The sequence shown here is derived from an EMBL/GenBank/DDBJ whole genome shotgun (WGS) entry which is preliminary data.</text>
</comment>
<dbReference type="InterPro" id="IPR018222">
    <property type="entry name" value="Nuclear_transport_factor_2_euk"/>
</dbReference>
<dbReference type="PROSITE" id="PS50177">
    <property type="entry name" value="NTF2_DOMAIN"/>
    <property type="match status" value="1"/>
</dbReference>
<feature type="domain" description="NTF2" evidence="2">
    <location>
        <begin position="7"/>
        <end position="258"/>
    </location>
</feature>
<dbReference type="Gene3D" id="3.10.450.50">
    <property type="match status" value="2"/>
</dbReference>
<dbReference type="GO" id="GO:0003729">
    <property type="term" value="F:mRNA binding"/>
    <property type="evidence" value="ECO:0007669"/>
    <property type="project" value="TreeGrafter"/>
</dbReference>
<dbReference type="InterPro" id="IPR032710">
    <property type="entry name" value="NTF2-like_dom_sf"/>
</dbReference>
<dbReference type="AlphaFoldDB" id="A0A9Q0F3S9"/>
<dbReference type="PANTHER" id="PTHR10693:SF49">
    <property type="entry name" value="NUCLEAR TRANSPORT FACTOR 2 (NTF2) FAMILY PROTEIN WITH RNA BINDING (RRM-RBD-RNP MOTIFS) DOMAIN-CONTAINING PROTEIN"/>
    <property type="match status" value="1"/>
</dbReference>
<evidence type="ECO:0000256" key="1">
    <source>
        <dbReference type="ARBA" id="ARBA00022884"/>
    </source>
</evidence>
<reference evidence="3" key="2">
    <citation type="journal article" date="2023" name="Plants (Basel)">
        <title>Annotation of the Turnera subulata (Passifloraceae) Draft Genome Reveals the S-Locus Evolved after the Divergence of Turneroideae from Passifloroideae in a Stepwise Manner.</title>
        <authorList>
            <person name="Henning P.M."/>
            <person name="Roalson E.H."/>
            <person name="Mir W."/>
            <person name="McCubbin A.G."/>
            <person name="Shore J.S."/>
        </authorList>
    </citation>
    <scope>NUCLEOTIDE SEQUENCE</scope>
    <source>
        <strain evidence="3">F60SS</strain>
    </source>
</reference>
<gene>
    <name evidence="3" type="ORF">Tsubulata_045629</name>
</gene>
<keyword evidence="1" id="KW-0694">RNA-binding</keyword>
<organism evidence="3 4">
    <name type="scientific">Turnera subulata</name>
    <dbReference type="NCBI Taxonomy" id="218843"/>
    <lineage>
        <taxon>Eukaryota</taxon>
        <taxon>Viridiplantae</taxon>
        <taxon>Streptophyta</taxon>
        <taxon>Embryophyta</taxon>
        <taxon>Tracheophyta</taxon>
        <taxon>Spermatophyta</taxon>
        <taxon>Magnoliopsida</taxon>
        <taxon>eudicotyledons</taxon>
        <taxon>Gunneridae</taxon>
        <taxon>Pentapetalae</taxon>
        <taxon>rosids</taxon>
        <taxon>fabids</taxon>
        <taxon>Malpighiales</taxon>
        <taxon>Passifloraceae</taxon>
        <taxon>Turnera</taxon>
    </lineage>
</organism>
<reference evidence="3" key="1">
    <citation type="submission" date="2022-02" db="EMBL/GenBank/DDBJ databases">
        <authorList>
            <person name="Henning P.M."/>
            <person name="McCubbin A.G."/>
            <person name="Shore J.S."/>
        </authorList>
    </citation>
    <scope>NUCLEOTIDE SEQUENCE</scope>
    <source>
        <strain evidence="3">F60SS</strain>
        <tissue evidence="3">Leaves</tissue>
    </source>
</reference>
<dbReference type="SUPFAM" id="SSF54427">
    <property type="entry name" value="NTF2-like"/>
    <property type="match status" value="2"/>
</dbReference>
<dbReference type="Pfam" id="PF02136">
    <property type="entry name" value="NTF2"/>
    <property type="match status" value="2"/>
</dbReference>
<name>A0A9Q0F3S9_9ROSI</name>
<dbReference type="GO" id="GO:1990904">
    <property type="term" value="C:ribonucleoprotein complex"/>
    <property type="evidence" value="ECO:0007669"/>
    <property type="project" value="TreeGrafter"/>
</dbReference>
<protein>
    <recommendedName>
        <fullName evidence="2">NTF2 domain-containing protein</fullName>
    </recommendedName>
</protein>
<keyword evidence="4" id="KW-1185">Reference proteome</keyword>
<evidence type="ECO:0000259" key="2">
    <source>
        <dbReference type="PROSITE" id="PS50177"/>
    </source>
</evidence>
<dbReference type="EMBL" id="JAKUCV010007185">
    <property type="protein sequence ID" value="KAJ4824448.1"/>
    <property type="molecule type" value="Genomic_DNA"/>
</dbReference>
<dbReference type="OrthoDB" id="339151at2759"/>
<dbReference type="InterPro" id="IPR002075">
    <property type="entry name" value="NTF2_dom"/>
</dbReference>
<dbReference type="PANTHER" id="PTHR10693">
    <property type="entry name" value="RAS GTPASE-ACTIVATING PROTEIN-BINDING PROTEIN"/>
    <property type="match status" value="1"/>
</dbReference>
<evidence type="ECO:0000313" key="3">
    <source>
        <dbReference type="EMBL" id="KAJ4824448.1"/>
    </source>
</evidence>
<dbReference type="GO" id="GO:0005829">
    <property type="term" value="C:cytosol"/>
    <property type="evidence" value="ECO:0007669"/>
    <property type="project" value="TreeGrafter"/>
</dbReference>
<accession>A0A9Q0F3S9</accession>